<feature type="transmembrane region" description="Helical" evidence="1">
    <location>
        <begin position="12"/>
        <end position="33"/>
    </location>
</feature>
<keyword evidence="1" id="KW-1133">Transmembrane helix</keyword>
<reference evidence="2 3" key="1">
    <citation type="journal article" date="2011" name="BMC Genomics">
        <title>Genome sequencing reveals diversification of virulence factor content and possible host adaptation in distinct subpopulations of Salmonella enterica.</title>
        <authorList>
            <person name="den Bakker H.C."/>
            <person name="Moreno Switt A.I."/>
            <person name="Govoni G."/>
            <person name="Cummings C.A."/>
            <person name="Ranieri M.L."/>
            <person name="Degoricija L."/>
            <person name="Hoelzer K."/>
            <person name="Rodriguez-Rivera L.D."/>
            <person name="Brown S."/>
            <person name="Bolchacova E."/>
            <person name="Furtado M.R."/>
            <person name="Wiedmann M."/>
        </authorList>
    </citation>
    <scope>NUCLEOTIDE SEQUENCE [LARGE SCALE GENOMIC DNA]</scope>
    <source>
        <strain evidence="2 3">A4-669</strain>
    </source>
</reference>
<protein>
    <submittedName>
        <fullName evidence="2">Surface presentation of antigens protein SpaR</fullName>
    </submittedName>
</protein>
<sequence length="50" mass="5530">MFYALYFEIHHLVASAALGFARVAPIFFFLPFLNSGVLSGAPRRETPLSS</sequence>
<evidence type="ECO:0000256" key="1">
    <source>
        <dbReference type="SAM" id="Phobius"/>
    </source>
</evidence>
<evidence type="ECO:0000313" key="2">
    <source>
        <dbReference type="EMBL" id="EHC40978.1"/>
    </source>
</evidence>
<feature type="non-terminal residue" evidence="2">
    <location>
        <position position="50"/>
    </location>
</feature>
<comment type="caution">
    <text evidence="2">The sequence shown here is derived from an EMBL/GenBank/DDBJ whole genome shotgun (WGS) entry which is preliminary data.</text>
</comment>
<dbReference type="Proteomes" id="UP000004906">
    <property type="component" value="Unassembled WGS sequence"/>
</dbReference>
<name>A0A6C8GSK6_SALET</name>
<dbReference type="EMBL" id="AFCI01000215">
    <property type="protein sequence ID" value="EHC40978.1"/>
    <property type="molecule type" value="Genomic_DNA"/>
</dbReference>
<organism evidence="2 3">
    <name type="scientific">Salmonella enterica subsp. enterica serovar Adelaide str. A4-669</name>
    <dbReference type="NCBI Taxonomy" id="913063"/>
    <lineage>
        <taxon>Bacteria</taxon>
        <taxon>Pseudomonadati</taxon>
        <taxon>Pseudomonadota</taxon>
        <taxon>Gammaproteobacteria</taxon>
        <taxon>Enterobacterales</taxon>
        <taxon>Enterobacteriaceae</taxon>
        <taxon>Salmonella</taxon>
    </lineage>
</organism>
<keyword evidence="1" id="KW-0472">Membrane</keyword>
<dbReference type="AlphaFoldDB" id="A0A6C8GSK6"/>
<evidence type="ECO:0000313" key="3">
    <source>
        <dbReference type="Proteomes" id="UP000004906"/>
    </source>
</evidence>
<keyword evidence="1" id="KW-0812">Transmembrane</keyword>
<proteinExistence type="predicted"/>
<gene>
    <name evidence="2" type="ORF">LTSEADE_0580</name>
</gene>
<accession>A0A6C8GSK6</accession>